<organism evidence="7 8">
    <name type="scientific">Allacma fusca</name>
    <dbReference type="NCBI Taxonomy" id="39272"/>
    <lineage>
        <taxon>Eukaryota</taxon>
        <taxon>Metazoa</taxon>
        <taxon>Ecdysozoa</taxon>
        <taxon>Arthropoda</taxon>
        <taxon>Hexapoda</taxon>
        <taxon>Collembola</taxon>
        <taxon>Symphypleona</taxon>
        <taxon>Sminthuridae</taxon>
        <taxon>Allacma</taxon>
    </lineage>
</organism>
<feature type="domain" description="C2H2-type" evidence="6">
    <location>
        <begin position="40"/>
        <end position="63"/>
    </location>
</feature>
<evidence type="ECO:0000259" key="6">
    <source>
        <dbReference type="PROSITE" id="PS50157"/>
    </source>
</evidence>
<evidence type="ECO:0000256" key="5">
    <source>
        <dbReference type="SAM" id="MobiDB-lite"/>
    </source>
</evidence>
<dbReference type="GO" id="GO:0008270">
    <property type="term" value="F:zinc ion binding"/>
    <property type="evidence" value="ECO:0007669"/>
    <property type="project" value="UniProtKB-KW"/>
</dbReference>
<evidence type="ECO:0000313" key="8">
    <source>
        <dbReference type="Proteomes" id="UP000708208"/>
    </source>
</evidence>
<dbReference type="AlphaFoldDB" id="A0A8J2Q676"/>
<dbReference type="Proteomes" id="UP000708208">
    <property type="component" value="Unassembled WGS sequence"/>
</dbReference>
<dbReference type="SMART" id="SM00355">
    <property type="entry name" value="ZnF_C2H2"/>
    <property type="match status" value="1"/>
</dbReference>
<dbReference type="EMBL" id="CAJVCH010570856">
    <property type="protein sequence ID" value="CAG7836041.1"/>
    <property type="molecule type" value="Genomic_DNA"/>
</dbReference>
<evidence type="ECO:0000256" key="1">
    <source>
        <dbReference type="ARBA" id="ARBA00022723"/>
    </source>
</evidence>
<reference evidence="7" key="1">
    <citation type="submission" date="2021-06" db="EMBL/GenBank/DDBJ databases">
        <authorList>
            <person name="Hodson N. C."/>
            <person name="Mongue J. A."/>
            <person name="Jaron S. K."/>
        </authorList>
    </citation>
    <scope>NUCLEOTIDE SEQUENCE</scope>
</reference>
<keyword evidence="8" id="KW-1185">Reference proteome</keyword>
<sequence length="88" mass="9816">MDGNLNTTTIYSRSWFKLRGKHVCNSSIQRMHRSHDIINYSCETCGKTFKSKEALRQHRSQHSPGGSSTGSNSSSSSSSSYSSSPNYY</sequence>
<protein>
    <recommendedName>
        <fullName evidence="6">C2H2-type domain-containing protein</fullName>
    </recommendedName>
</protein>
<feature type="compositionally biased region" description="Low complexity" evidence="5">
    <location>
        <begin position="63"/>
        <end position="88"/>
    </location>
</feature>
<accession>A0A8J2Q676</accession>
<keyword evidence="1" id="KW-0479">Metal-binding</keyword>
<evidence type="ECO:0000256" key="2">
    <source>
        <dbReference type="ARBA" id="ARBA00022771"/>
    </source>
</evidence>
<gene>
    <name evidence="7" type="ORF">AFUS01_LOCUS45332</name>
</gene>
<dbReference type="PROSITE" id="PS00028">
    <property type="entry name" value="ZINC_FINGER_C2H2_1"/>
    <property type="match status" value="1"/>
</dbReference>
<keyword evidence="3" id="KW-0862">Zinc</keyword>
<dbReference type="InterPro" id="IPR013087">
    <property type="entry name" value="Znf_C2H2_type"/>
</dbReference>
<feature type="region of interest" description="Disordered" evidence="5">
    <location>
        <begin position="53"/>
        <end position="88"/>
    </location>
</feature>
<evidence type="ECO:0000256" key="4">
    <source>
        <dbReference type="PROSITE-ProRule" id="PRU00042"/>
    </source>
</evidence>
<dbReference type="PROSITE" id="PS50157">
    <property type="entry name" value="ZINC_FINGER_C2H2_2"/>
    <property type="match status" value="1"/>
</dbReference>
<dbReference type="FunFam" id="3.30.160.60:FF:000065">
    <property type="entry name" value="B-cell CLL/lymphoma 6, member B"/>
    <property type="match status" value="1"/>
</dbReference>
<comment type="caution">
    <text evidence="7">The sequence shown here is derived from an EMBL/GenBank/DDBJ whole genome shotgun (WGS) entry which is preliminary data.</text>
</comment>
<keyword evidence="2 4" id="KW-0863">Zinc-finger</keyword>
<dbReference type="Pfam" id="PF00096">
    <property type="entry name" value="zf-C2H2"/>
    <property type="match status" value="1"/>
</dbReference>
<dbReference type="OrthoDB" id="9451254at2759"/>
<proteinExistence type="predicted"/>
<evidence type="ECO:0000256" key="3">
    <source>
        <dbReference type="ARBA" id="ARBA00022833"/>
    </source>
</evidence>
<name>A0A8J2Q676_9HEXA</name>
<evidence type="ECO:0000313" key="7">
    <source>
        <dbReference type="EMBL" id="CAG7836041.1"/>
    </source>
</evidence>